<keyword evidence="1" id="KW-0812">Transmembrane</keyword>
<feature type="transmembrane region" description="Helical" evidence="1">
    <location>
        <begin position="41"/>
        <end position="60"/>
    </location>
</feature>
<organism evidence="2 3">
    <name type="scientific">Azospirillum brasilense</name>
    <dbReference type="NCBI Taxonomy" id="192"/>
    <lineage>
        <taxon>Bacteria</taxon>
        <taxon>Pseudomonadati</taxon>
        <taxon>Pseudomonadota</taxon>
        <taxon>Alphaproteobacteria</taxon>
        <taxon>Rhodospirillales</taxon>
        <taxon>Azospirillaceae</taxon>
        <taxon>Azospirillum</taxon>
    </lineage>
</organism>
<gene>
    <name evidence="2" type="ORF">D3867_26210</name>
</gene>
<proteinExistence type="predicted"/>
<reference evidence="2 3" key="1">
    <citation type="submission" date="2018-09" db="EMBL/GenBank/DDBJ databases">
        <title>Whole genome based analysis of evolution and adaptive divergence in Indian and Brazilian strains of Azospirillum brasilense.</title>
        <authorList>
            <person name="Singh C."/>
            <person name="Tripathi A.K."/>
        </authorList>
    </citation>
    <scope>NUCLEOTIDE SEQUENCE [LARGE SCALE GENOMIC DNA]</scope>
    <source>
        <strain evidence="2 3">MTCC4036</strain>
        <plasmid evidence="2 3">p2</plasmid>
    </source>
</reference>
<feature type="transmembrane region" description="Helical" evidence="1">
    <location>
        <begin position="66"/>
        <end position="87"/>
    </location>
</feature>
<dbReference type="Proteomes" id="UP000298596">
    <property type="component" value="Plasmid p2"/>
</dbReference>
<evidence type="ECO:0000313" key="2">
    <source>
        <dbReference type="EMBL" id="QCO05442.1"/>
    </source>
</evidence>
<dbReference type="AlphaFoldDB" id="A0A4D8QI69"/>
<feature type="transmembrane region" description="Helical" evidence="1">
    <location>
        <begin position="16"/>
        <end position="34"/>
    </location>
</feature>
<protein>
    <submittedName>
        <fullName evidence="2">Uncharacterized protein</fullName>
    </submittedName>
</protein>
<keyword evidence="2" id="KW-0614">Plasmid</keyword>
<dbReference type="EMBL" id="CP032332">
    <property type="protein sequence ID" value="QCO05442.1"/>
    <property type="molecule type" value="Genomic_DNA"/>
</dbReference>
<keyword evidence="1" id="KW-0472">Membrane</keyword>
<evidence type="ECO:0000256" key="1">
    <source>
        <dbReference type="SAM" id="Phobius"/>
    </source>
</evidence>
<evidence type="ECO:0000313" key="3">
    <source>
        <dbReference type="Proteomes" id="UP000298596"/>
    </source>
</evidence>
<sequence length="102" mass="11126">MATFTHPMNADYTETVGAFSVILTAIFGPLYLLYVRAWFAALLTLIIGYPLAVMIATYAASSGSTWAGPLCYAIAALSWGLAMVPLIEKSYLRRGWKPRTTS</sequence>
<accession>A0A4D8QI69</accession>
<name>A0A4D8QI69_AZOBR</name>
<keyword evidence="1" id="KW-1133">Transmembrane helix</keyword>
<dbReference type="InterPro" id="IPR024399">
    <property type="entry name" value="DUF2628"/>
</dbReference>
<dbReference type="Pfam" id="PF10947">
    <property type="entry name" value="DUF2628"/>
    <property type="match status" value="1"/>
</dbReference>
<geneLocation type="plasmid" evidence="2">
    <name>p2</name>
</geneLocation>